<dbReference type="Pfam" id="PF03099">
    <property type="entry name" value="BPL_LplA_LipB"/>
    <property type="match status" value="1"/>
</dbReference>
<evidence type="ECO:0000259" key="5">
    <source>
        <dbReference type="PROSITE" id="PS51733"/>
    </source>
</evidence>
<dbReference type="GO" id="GO:0016874">
    <property type="term" value="F:ligase activity"/>
    <property type="evidence" value="ECO:0007669"/>
    <property type="project" value="UniProtKB-KW"/>
</dbReference>
<name>A0ABQ6A6K4_9PROT</name>
<protein>
    <recommendedName>
        <fullName evidence="3">biotin--[biotin carboxyl-carrier protein] ligase</fullName>
        <ecNumber evidence="3">6.3.4.15</ecNumber>
    </recommendedName>
</protein>
<evidence type="ECO:0000256" key="3">
    <source>
        <dbReference type="ARBA" id="ARBA00024227"/>
    </source>
</evidence>
<evidence type="ECO:0000313" key="6">
    <source>
        <dbReference type="EMBL" id="GLR66172.1"/>
    </source>
</evidence>
<keyword evidence="1 6" id="KW-0436">Ligase</keyword>
<gene>
    <name evidence="6" type="ORF">GCM10010909_08510</name>
</gene>
<dbReference type="NCBIfam" id="TIGR00121">
    <property type="entry name" value="birA_ligase"/>
    <property type="match status" value="1"/>
</dbReference>
<evidence type="ECO:0000256" key="2">
    <source>
        <dbReference type="ARBA" id="ARBA00023267"/>
    </source>
</evidence>
<dbReference type="PANTHER" id="PTHR12835">
    <property type="entry name" value="BIOTIN PROTEIN LIGASE"/>
    <property type="match status" value="1"/>
</dbReference>
<dbReference type="InterPro" id="IPR004143">
    <property type="entry name" value="BPL_LPL_catalytic"/>
</dbReference>
<dbReference type="EMBL" id="BSOS01000012">
    <property type="protein sequence ID" value="GLR66172.1"/>
    <property type="molecule type" value="Genomic_DNA"/>
</dbReference>
<dbReference type="Proteomes" id="UP001156641">
    <property type="component" value="Unassembled WGS sequence"/>
</dbReference>
<evidence type="ECO:0000313" key="7">
    <source>
        <dbReference type="Proteomes" id="UP001156641"/>
    </source>
</evidence>
<evidence type="ECO:0000256" key="4">
    <source>
        <dbReference type="ARBA" id="ARBA00047846"/>
    </source>
</evidence>
<keyword evidence="2" id="KW-0092">Biotin</keyword>
<proteinExistence type="predicted"/>
<feature type="domain" description="BPL/LPL catalytic" evidence="5">
    <location>
        <begin position="1"/>
        <end position="176"/>
    </location>
</feature>
<sequence>MISWRLETYGELASTSDLCTARAKAGEPEGLAILAYKQTAGRGSRGRSWQAPEGNLNLSILLRPTLPAALAGFYSLLAGIVAAEAIESFFAPPTMLKWPNDVLLGGAKLAGVLIDAAPSGQNLDWLVIGIGMNLRSAPQIPGRATTSLAAHGLTLAALDAANAILSGFSRWHGAGPEAISDAWLNRAHPLGTKLEIKSAHATQTGTFAGLSPAGELLLQSNNRIHQISTGDVMLGLA</sequence>
<dbReference type="CDD" id="cd16442">
    <property type="entry name" value="BPL"/>
    <property type="match status" value="1"/>
</dbReference>
<dbReference type="Pfam" id="PF02237">
    <property type="entry name" value="BPL_C"/>
    <property type="match status" value="1"/>
</dbReference>
<dbReference type="InterPro" id="IPR003142">
    <property type="entry name" value="BPL_C"/>
</dbReference>
<dbReference type="InterPro" id="IPR045864">
    <property type="entry name" value="aa-tRNA-synth_II/BPL/LPL"/>
</dbReference>
<evidence type="ECO:0000256" key="1">
    <source>
        <dbReference type="ARBA" id="ARBA00022598"/>
    </source>
</evidence>
<organism evidence="6 7">
    <name type="scientific">Acidocella aquatica</name>
    <dbReference type="NCBI Taxonomy" id="1922313"/>
    <lineage>
        <taxon>Bacteria</taxon>
        <taxon>Pseudomonadati</taxon>
        <taxon>Pseudomonadota</taxon>
        <taxon>Alphaproteobacteria</taxon>
        <taxon>Acetobacterales</taxon>
        <taxon>Acidocellaceae</taxon>
        <taxon>Acidocella</taxon>
    </lineage>
</organism>
<dbReference type="SUPFAM" id="SSF55681">
    <property type="entry name" value="Class II aaRS and biotin synthetases"/>
    <property type="match status" value="1"/>
</dbReference>
<reference evidence="7" key="1">
    <citation type="journal article" date="2019" name="Int. J. Syst. Evol. Microbiol.">
        <title>The Global Catalogue of Microorganisms (GCM) 10K type strain sequencing project: providing services to taxonomists for standard genome sequencing and annotation.</title>
        <authorList>
            <consortium name="The Broad Institute Genomics Platform"/>
            <consortium name="The Broad Institute Genome Sequencing Center for Infectious Disease"/>
            <person name="Wu L."/>
            <person name="Ma J."/>
        </authorList>
    </citation>
    <scope>NUCLEOTIDE SEQUENCE [LARGE SCALE GENOMIC DNA]</scope>
    <source>
        <strain evidence="7">NBRC 112502</strain>
    </source>
</reference>
<comment type="caution">
    <text evidence="6">The sequence shown here is derived from an EMBL/GenBank/DDBJ whole genome shotgun (WGS) entry which is preliminary data.</text>
</comment>
<accession>A0ABQ6A6K4</accession>
<comment type="catalytic activity">
    <reaction evidence="4">
        <text>biotin + L-lysyl-[protein] + ATP = N(6)-biotinyl-L-lysyl-[protein] + AMP + diphosphate + H(+)</text>
        <dbReference type="Rhea" id="RHEA:11756"/>
        <dbReference type="Rhea" id="RHEA-COMP:9752"/>
        <dbReference type="Rhea" id="RHEA-COMP:10505"/>
        <dbReference type="ChEBI" id="CHEBI:15378"/>
        <dbReference type="ChEBI" id="CHEBI:29969"/>
        <dbReference type="ChEBI" id="CHEBI:30616"/>
        <dbReference type="ChEBI" id="CHEBI:33019"/>
        <dbReference type="ChEBI" id="CHEBI:57586"/>
        <dbReference type="ChEBI" id="CHEBI:83144"/>
        <dbReference type="ChEBI" id="CHEBI:456215"/>
        <dbReference type="EC" id="6.3.4.15"/>
    </reaction>
</comment>
<keyword evidence="7" id="KW-1185">Reference proteome</keyword>
<dbReference type="InterPro" id="IPR004408">
    <property type="entry name" value="Biotin_CoA_COase_ligase"/>
</dbReference>
<dbReference type="Gene3D" id="3.30.930.10">
    <property type="entry name" value="Bira Bifunctional Protein, Domain 2"/>
    <property type="match status" value="1"/>
</dbReference>
<dbReference type="EC" id="6.3.4.15" evidence="3"/>
<dbReference type="RefSeq" id="WP_284256835.1">
    <property type="nucleotide sequence ID" value="NZ_BSOS01000012.1"/>
</dbReference>
<dbReference type="PROSITE" id="PS51733">
    <property type="entry name" value="BPL_LPL_CATALYTIC"/>
    <property type="match status" value="1"/>
</dbReference>
<dbReference type="PANTHER" id="PTHR12835:SF5">
    <property type="entry name" value="BIOTIN--PROTEIN LIGASE"/>
    <property type="match status" value="1"/>
</dbReference>